<name>A0ABU9VJ37_9BACI</name>
<evidence type="ECO:0000313" key="2">
    <source>
        <dbReference type="Proteomes" id="UP001418796"/>
    </source>
</evidence>
<proteinExistence type="predicted"/>
<comment type="caution">
    <text evidence="1">The sequence shown here is derived from an EMBL/GenBank/DDBJ whole genome shotgun (WGS) entry which is preliminary data.</text>
</comment>
<dbReference type="EMBL" id="JBCITK010000001">
    <property type="protein sequence ID" value="MEN0643725.1"/>
    <property type="molecule type" value="Genomic_DNA"/>
</dbReference>
<reference evidence="1 2" key="1">
    <citation type="submission" date="2024-03" db="EMBL/GenBank/DDBJ databases">
        <title>Bacilli Hybrid Assemblies.</title>
        <authorList>
            <person name="Kovac J."/>
        </authorList>
    </citation>
    <scope>NUCLEOTIDE SEQUENCE [LARGE SCALE GENOMIC DNA]</scope>
    <source>
        <strain evidence="1 2">FSL R7-0666</strain>
    </source>
</reference>
<gene>
    <name evidence="1" type="ORF">MKY91_11255</name>
</gene>
<keyword evidence="2" id="KW-1185">Reference proteome</keyword>
<organism evidence="1 2">
    <name type="scientific">Alkalicoccobacillus gibsonii</name>
    <dbReference type="NCBI Taxonomy" id="79881"/>
    <lineage>
        <taxon>Bacteria</taxon>
        <taxon>Bacillati</taxon>
        <taxon>Bacillota</taxon>
        <taxon>Bacilli</taxon>
        <taxon>Bacillales</taxon>
        <taxon>Bacillaceae</taxon>
        <taxon>Alkalicoccobacillus</taxon>
    </lineage>
</organism>
<evidence type="ECO:0000313" key="1">
    <source>
        <dbReference type="EMBL" id="MEN0643725.1"/>
    </source>
</evidence>
<protein>
    <submittedName>
        <fullName evidence="1">Uncharacterized protein</fullName>
    </submittedName>
</protein>
<accession>A0ABU9VJ37</accession>
<sequence>MTNEQAVSLLEDLRSHNIQELKVEKEDFLTFRQALMKAEDVSNFRGVAKHHGITIYTYEPNWS</sequence>
<dbReference type="Proteomes" id="UP001418796">
    <property type="component" value="Unassembled WGS sequence"/>
</dbReference>
<dbReference type="RefSeq" id="WP_343130601.1">
    <property type="nucleotide sequence ID" value="NZ_JBCITK010000001.1"/>
</dbReference>